<dbReference type="EMBL" id="CP003493">
    <property type="protein sequence ID" value="AFV90820.1"/>
    <property type="molecule type" value="Genomic_DNA"/>
</dbReference>
<gene>
    <name evidence="1" type="ordered locus">PACID_30560</name>
</gene>
<sequence>MTPQAHGQQEELAQRWQDVATAMWRRAVDQRRDNAGARDAALAQVAAQTAANVLAGLHAPAPEDLIY</sequence>
<organism evidence="1 2">
    <name type="scientific">Acidipropionibacterium acidipropionici (strain ATCC 4875 / DSM 20272 / JCM 6432 / NBRC 12425 / NCIMB 8070 / 4)</name>
    <name type="common">Propionibacterium acidipropionici</name>
    <dbReference type="NCBI Taxonomy" id="1171373"/>
    <lineage>
        <taxon>Bacteria</taxon>
        <taxon>Bacillati</taxon>
        <taxon>Actinomycetota</taxon>
        <taxon>Actinomycetes</taxon>
        <taxon>Propionibacteriales</taxon>
        <taxon>Propionibacteriaceae</taxon>
        <taxon>Acidipropionibacterium</taxon>
    </lineage>
</organism>
<protein>
    <submittedName>
        <fullName evidence="1">Uncharacterized protein</fullName>
    </submittedName>
</protein>
<dbReference type="AlphaFoldDB" id="K7SNQ4"/>
<dbReference type="HOGENOM" id="CLU_2808919_0_0_11"/>
<accession>K7SNQ4</accession>
<dbReference type="PATRIC" id="fig|1171373.8.peg.3006"/>
<dbReference type="KEGG" id="pbo:PACID_30560"/>
<reference evidence="1 2" key="1">
    <citation type="journal article" date="2012" name="BMC Genomics">
        <title>The genome sequence of Propionibacterium acidipropionici provides insights into its biotechnological and industrial potential.</title>
        <authorList>
            <person name="Parizzi L.P."/>
            <person name="Grassi M.C."/>
            <person name="Llerena L.A."/>
            <person name="Carazzolle M.F."/>
            <person name="Queiroz V.L."/>
            <person name="Lunardi I."/>
            <person name="Zeidler A.F."/>
            <person name="Teixeira P.J."/>
            <person name="Mieczkowski P."/>
            <person name="Rincones J."/>
            <person name="Pereira G.A."/>
        </authorList>
    </citation>
    <scope>NUCLEOTIDE SEQUENCE [LARGE SCALE GENOMIC DNA]</scope>
    <source>
        <strain evidence="2">ATCC 4875 / DSM 20272 / JCM 6432 / NBRC 12425 / NCIMB 8070</strain>
    </source>
</reference>
<name>K7SNQ4_ACIA4</name>
<dbReference type="STRING" id="1171373.PACID_30560"/>
<proteinExistence type="predicted"/>
<dbReference type="RefSeq" id="WP_015071716.1">
    <property type="nucleotide sequence ID" value="NC_019395.1"/>
</dbReference>
<evidence type="ECO:0000313" key="1">
    <source>
        <dbReference type="EMBL" id="AFV90820.1"/>
    </source>
</evidence>
<dbReference type="Proteomes" id="UP000000214">
    <property type="component" value="Chromosome"/>
</dbReference>
<evidence type="ECO:0000313" key="2">
    <source>
        <dbReference type="Proteomes" id="UP000000214"/>
    </source>
</evidence>
<dbReference type="GeneID" id="88084746"/>